<evidence type="ECO:0000313" key="3">
    <source>
        <dbReference type="Proteomes" id="UP001595616"/>
    </source>
</evidence>
<dbReference type="Proteomes" id="UP001595616">
    <property type="component" value="Unassembled WGS sequence"/>
</dbReference>
<proteinExistence type="predicted"/>
<reference evidence="3" key="1">
    <citation type="journal article" date="2019" name="Int. J. Syst. Evol. Microbiol.">
        <title>The Global Catalogue of Microorganisms (GCM) 10K type strain sequencing project: providing services to taxonomists for standard genome sequencing and annotation.</title>
        <authorList>
            <consortium name="The Broad Institute Genomics Platform"/>
            <consortium name="The Broad Institute Genome Sequencing Center for Infectious Disease"/>
            <person name="Wu L."/>
            <person name="Ma J."/>
        </authorList>
    </citation>
    <scope>NUCLEOTIDE SEQUENCE [LARGE SCALE GENOMIC DNA]</scope>
    <source>
        <strain evidence="3">CECT 7956</strain>
    </source>
</reference>
<feature type="signal peptide" evidence="1">
    <location>
        <begin position="1"/>
        <end position="24"/>
    </location>
</feature>
<comment type="caution">
    <text evidence="2">The sequence shown here is derived from an EMBL/GenBank/DDBJ whole genome shotgun (WGS) entry which is preliminary data.</text>
</comment>
<keyword evidence="1" id="KW-0732">Signal</keyword>
<feature type="chain" id="PRO_5046320239" evidence="1">
    <location>
        <begin position="25"/>
        <end position="166"/>
    </location>
</feature>
<evidence type="ECO:0000313" key="2">
    <source>
        <dbReference type="EMBL" id="MFC3809696.1"/>
    </source>
</evidence>
<keyword evidence="3" id="KW-1185">Reference proteome</keyword>
<accession>A0ABV7YS51</accession>
<organism evidence="2 3">
    <name type="scientific">Lacihabitans lacunae</name>
    <dbReference type="NCBI Taxonomy" id="1028214"/>
    <lineage>
        <taxon>Bacteria</taxon>
        <taxon>Pseudomonadati</taxon>
        <taxon>Bacteroidota</taxon>
        <taxon>Cytophagia</taxon>
        <taxon>Cytophagales</taxon>
        <taxon>Leadbetterellaceae</taxon>
        <taxon>Lacihabitans</taxon>
    </lineage>
</organism>
<evidence type="ECO:0000256" key="1">
    <source>
        <dbReference type="SAM" id="SignalP"/>
    </source>
</evidence>
<gene>
    <name evidence="2" type="ORF">ACFOOI_03435</name>
</gene>
<dbReference type="PROSITE" id="PS51257">
    <property type="entry name" value="PROKAR_LIPOPROTEIN"/>
    <property type="match status" value="1"/>
</dbReference>
<sequence length="166" mass="18189">MKTMKSLIQIIALSLFLSSCSKLAVKPDEDNGVFGGADAKVTGSMKAKLDGKDWEAKKLEFGGALALVTLNGSIDTDNFISLEFIDTDLKLNTKYGLGTEKGDNELQNLLVKIKGEIYFATSGGVKFTKYTRGKTLSGEINGKLYDYLNKKEVLLENCTFSMTYNN</sequence>
<dbReference type="RefSeq" id="WP_379835086.1">
    <property type="nucleotide sequence ID" value="NZ_JBHRYQ010000001.1"/>
</dbReference>
<protein>
    <submittedName>
        <fullName evidence="2">Uncharacterized protein</fullName>
    </submittedName>
</protein>
<dbReference type="EMBL" id="JBHRYQ010000001">
    <property type="protein sequence ID" value="MFC3809696.1"/>
    <property type="molecule type" value="Genomic_DNA"/>
</dbReference>
<name>A0ABV7YS51_9BACT</name>